<dbReference type="InterPro" id="IPR044068">
    <property type="entry name" value="CB"/>
</dbReference>
<evidence type="ECO:0008006" key="9">
    <source>
        <dbReference type="Google" id="ProtNLM"/>
    </source>
</evidence>
<dbReference type="Gene3D" id="1.10.443.10">
    <property type="entry name" value="Intergrase catalytic core"/>
    <property type="match status" value="1"/>
</dbReference>
<sequence length="385" mass="46039">MAKIQNVYRDKKTKKWFYKKRLPKNNPLGKEWAIKKGFETASEAKEMLNIFLNDLEKRTIEDQDTDGVEFMEFFESVAVPHFERSLKASTYRNRMFVYRYYFPYFNGLKITDIQKRDIAIFKDHLQSRTNIDGEILSSHYINNILIGINQVLDLALEREIVSENVGRNVKRVKERTKREISYWTLEEFDMFFDSISKYRYIDIMKRAGFYTLFFSGLRVGELMARKWTDIDWEKGSIYINSTLDYRNKIDWSASPMDGAKTFGSKGWVKLSPKNLELLKKWKGQQQLVGDMEYIFMYDGSMYAIRNWKLWQDQIIDKYNVGKEKGDQLRKIRTHDFRDSHAMWLLSMGVDIKTIQKRLRHENAKTTMSYYLDKIQENETNVLELY</sequence>
<evidence type="ECO:0000313" key="7">
    <source>
        <dbReference type="EMBL" id="OEG21548.1"/>
    </source>
</evidence>
<evidence type="ECO:0000256" key="4">
    <source>
        <dbReference type="PROSITE-ProRule" id="PRU01248"/>
    </source>
</evidence>
<keyword evidence="3" id="KW-0233">DNA recombination</keyword>
<name>A0A1E5H9C3_9ENTE</name>
<dbReference type="Pfam" id="PF00589">
    <property type="entry name" value="Phage_integrase"/>
    <property type="match status" value="1"/>
</dbReference>
<dbReference type="PANTHER" id="PTHR30349:SF64">
    <property type="entry name" value="PROPHAGE INTEGRASE INTD-RELATED"/>
    <property type="match status" value="1"/>
</dbReference>
<dbReference type="Proteomes" id="UP000094469">
    <property type="component" value="Unassembled WGS sequence"/>
</dbReference>
<evidence type="ECO:0000259" key="5">
    <source>
        <dbReference type="PROSITE" id="PS51898"/>
    </source>
</evidence>
<feature type="domain" description="Core-binding (CB)" evidence="6">
    <location>
        <begin position="64"/>
        <end position="156"/>
    </location>
</feature>
<dbReference type="InterPro" id="IPR011010">
    <property type="entry name" value="DNA_brk_join_enz"/>
</dbReference>
<dbReference type="InterPro" id="IPR013762">
    <property type="entry name" value="Integrase-like_cat_sf"/>
</dbReference>
<comment type="caution">
    <text evidence="7">The sequence shown here is derived from an EMBL/GenBank/DDBJ whole genome shotgun (WGS) entry which is preliminary data.</text>
</comment>
<dbReference type="AlphaFoldDB" id="A0A1E5H9C3"/>
<evidence type="ECO:0000256" key="3">
    <source>
        <dbReference type="ARBA" id="ARBA00023172"/>
    </source>
</evidence>
<dbReference type="EMBL" id="MIKC01000039">
    <property type="protein sequence ID" value="OEG21548.1"/>
    <property type="molecule type" value="Genomic_DNA"/>
</dbReference>
<dbReference type="SUPFAM" id="SSF56349">
    <property type="entry name" value="DNA breaking-rejoining enzymes"/>
    <property type="match status" value="1"/>
</dbReference>
<dbReference type="PROSITE" id="PS51898">
    <property type="entry name" value="TYR_RECOMBINASE"/>
    <property type="match status" value="1"/>
</dbReference>
<dbReference type="STRING" id="1131292.BCR24_06655"/>
<dbReference type="PANTHER" id="PTHR30349">
    <property type="entry name" value="PHAGE INTEGRASE-RELATED"/>
    <property type="match status" value="1"/>
</dbReference>
<organism evidence="7 8">
    <name type="scientific">Enterococcus ureilyticus</name>
    <dbReference type="NCBI Taxonomy" id="1131292"/>
    <lineage>
        <taxon>Bacteria</taxon>
        <taxon>Bacillati</taxon>
        <taxon>Bacillota</taxon>
        <taxon>Bacilli</taxon>
        <taxon>Lactobacillales</taxon>
        <taxon>Enterococcaceae</taxon>
        <taxon>Enterococcus</taxon>
    </lineage>
</organism>
<dbReference type="OrthoDB" id="9803188at2"/>
<dbReference type="InterPro" id="IPR002104">
    <property type="entry name" value="Integrase_catalytic"/>
</dbReference>
<reference evidence="8" key="1">
    <citation type="submission" date="2016-09" db="EMBL/GenBank/DDBJ databases">
        <authorList>
            <person name="Gulvik C.A."/>
        </authorList>
    </citation>
    <scope>NUCLEOTIDE SEQUENCE [LARGE SCALE GENOMIC DNA]</scope>
    <source>
        <strain evidence="8">LMG 26676</strain>
    </source>
</reference>
<keyword evidence="8" id="KW-1185">Reference proteome</keyword>
<dbReference type="RefSeq" id="WP_069640944.1">
    <property type="nucleotide sequence ID" value="NZ_JAFBEZ010000005.1"/>
</dbReference>
<evidence type="ECO:0000256" key="1">
    <source>
        <dbReference type="ARBA" id="ARBA00008857"/>
    </source>
</evidence>
<dbReference type="InterPro" id="IPR010998">
    <property type="entry name" value="Integrase_recombinase_N"/>
</dbReference>
<feature type="domain" description="Tyr recombinase" evidence="5">
    <location>
        <begin position="178"/>
        <end position="383"/>
    </location>
</feature>
<dbReference type="GO" id="GO:0006310">
    <property type="term" value="P:DNA recombination"/>
    <property type="evidence" value="ECO:0007669"/>
    <property type="project" value="UniProtKB-KW"/>
</dbReference>
<dbReference type="GO" id="GO:0003677">
    <property type="term" value="F:DNA binding"/>
    <property type="evidence" value="ECO:0007669"/>
    <property type="project" value="UniProtKB-UniRule"/>
</dbReference>
<keyword evidence="2 4" id="KW-0238">DNA-binding</keyword>
<dbReference type="PROSITE" id="PS51900">
    <property type="entry name" value="CB"/>
    <property type="match status" value="1"/>
</dbReference>
<gene>
    <name evidence="7" type="ORF">BCR24_06655</name>
</gene>
<dbReference type="Gene3D" id="1.10.150.130">
    <property type="match status" value="1"/>
</dbReference>
<dbReference type="CDD" id="cd01189">
    <property type="entry name" value="INT_ICEBs1_C_like"/>
    <property type="match status" value="1"/>
</dbReference>
<protein>
    <recommendedName>
        <fullName evidence="9">Integrase</fullName>
    </recommendedName>
</protein>
<accession>A0A1E5H9C3</accession>
<proteinExistence type="inferred from homology"/>
<evidence type="ECO:0000256" key="2">
    <source>
        <dbReference type="ARBA" id="ARBA00023125"/>
    </source>
</evidence>
<evidence type="ECO:0000313" key="8">
    <source>
        <dbReference type="Proteomes" id="UP000094469"/>
    </source>
</evidence>
<dbReference type="GO" id="GO:0015074">
    <property type="term" value="P:DNA integration"/>
    <property type="evidence" value="ECO:0007669"/>
    <property type="project" value="InterPro"/>
</dbReference>
<comment type="similarity">
    <text evidence="1">Belongs to the 'phage' integrase family.</text>
</comment>
<evidence type="ECO:0000259" key="6">
    <source>
        <dbReference type="PROSITE" id="PS51900"/>
    </source>
</evidence>
<dbReference type="InterPro" id="IPR050090">
    <property type="entry name" value="Tyrosine_recombinase_XerCD"/>
</dbReference>